<gene>
    <name evidence="2" type="ORF">GCM10010246_03400</name>
</gene>
<evidence type="ECO:0000313" key="2">
    <source>
        <dbReference type="EMBL" id="GAA2325513.1"/>
    </source>
</evidence>
<keyword evidence="3" id="KW-1185">Reference proteome</keyword>
<evidence type="ECO:0000313" key="3">
    <source>
        <dbReference type="Proteomes" id="UP001500253"/>
    </source>
</evidence>
<protein>
    <submittedName>
        <fullName evidence="2">Uncharacterized protein</fullName>
    </submittedName>
</protein>
<sequence length="74" mass="7773">MATLRYEGDPQSDDGGYFLVDPFEPGGDGCLDEPANQIGPWRGEAPLSGSCPMYARSGEPWSISGQPLGSPTPS</sequence>
<reference evidence="3" key="1">
    <citation type="journal article" date="2019" name="Int. J. Syst. Evol. Microbiol.">
        <title>The Global Catalogue of Microorganisms (GCM) 10K type strain sequencing project: providing services to taxonomists for standard genome sequencing and annotation.</title>
        <authorList>
            <consortium name="The Broad Institute Genomics Platform"/>
            <consortium name="The Broad Institute Genome Sequencing Center for Infectious Disease"/>
            <person name="Wu L."/>
            <person name="Ma J."/>
        </authorList>
    </citation>
    <scope>NUCLEOTIDE SEQUENCE [LARGE SCALE GENOMIC DNA]</scope>
    <source>
        <strain evidence="3">JCM 4316</strain>
    </source>
</reference>
<dbReference type="Proteomes" id="UP001500253">
    <property type="component" value="Unassembled WGS sequence"/>
</dbReference>
<dbReference type="EMBL" id="BAAASD010000001">
    <property type="protein sequence ID" value="GAA2325513.1"/>
    <property type="molecule type" value="Genomic_DNA"/>
</dbReference>
<accession>A0ABP5S6Y5</accession>
<proteinExistence type="predicted"/>
<feature type="compositionally biased region" description="Polar residues" evidence="1">
    <location>
        <begin position="63"/>
        <end position="74"/>
    </location>
</feature>
<comment type="caution">
    <text evidence="2">The sequence shown here is derived from an EMBL/GenBank/DDBJ whole genome shotgun (WGS) entry which is preliminary data.</text>
</comment>
<name>A0ABP5S6Y5_9ACTN</name>
<organism evidence="2 3">
    <name type="scientific">Streptomyces cuspidosporus</name>
    <dbReference type="NCBI Taxonomy" id="66882"/>
    <lineage>
        <taxon>Bacteria</taxon>
        <taxon>Bacillati</taxon>
        <taxon>Actinomycetota</taxon>
        <taxon>Actinomycetes</taxon>
        <taxon>Kitasatosporales</taxon>
        <taxon>Streptomycetaceae</taxon>
        <taxon>Streptomyces</taxon>
    </lineage>
</organism>
<feature type="region of interest" description="Disordered" evidence="1">
    <location>
        <begin position="54"/>
        <end position="74"/>
    </location>
</feature>
<evidence type="ECO:0000256" key="1">
    <source>
        <dbReference type="SAM" id="MobiDB-lite"/>
    </source>
</evidence>